<proteinExistence type="predicted"/>
<dbReference type="Proteomes" id="UP000316394">
    <property type="component" value="Chromosome"/>
</dbReference>
<evidence type="ECO:0000313" key="1">
    <source>
        <dbReference type="EMBL" id="QDR72607.1"/>
    </source>
</evidence>
<dbReference type="EMBL" id="CP041676">
    <property type="protein sequence ID" value="QDR72607.1"/>
    <property type="molecule type" value="Genomic_DNA"/>
</dbReference>
<organism evidence="1 2">
    <name type="scientific">Limosilactobacillus reuteri</name>
    <name type="common">Lactobacillus reuteri</name>
    <dbReference type="NCBI Taxonomy" id="1598"/>
    <lineage>
        <taxon>Bacteria</taxon>
        <taxon>Bacillati</taxon>
        <taxon>Bacillota</taxon>
        <taxon>Bacilli</taxon>
        <taxon>Lactobacillales</taxon>
        <taxon>Lactobacillaceae</taxon>
        <taxon>Limosilactobacillus</taxon>
    </lineage>
</organism>
<name>A0A517D5T9_LIMRT</name>
<reference evidence="1 2" key="1">
    <citation type="submission" date="2019-07" db="EMBL/GenBank/DDBJ databases">
        <title>Gastrointestinal microbiota of Peromyscus leucopus, the white-footed mouse.</title>
        <authorList>
            <person name="Milovic A."/>
            <person name="Bassam K."/>
            <person name="Barbour A.G."/>
        </authorList>
    </citation>
    <scope>NUCLEOTIDE SEQUENCE [LARGE SCALE GENOMIC DNA]</scope>
    <source>
        <strain evidence="1 2">LL7</strain>
    </source>
</reference>
<evidence type="ECO:0000313" key="2">
    <source>
        <dbReference type="Proteomes" id="UP000316394"/>
    </source>
</evidence>
<dbReference type="RefSeq" id="WP_144227108.1">
    <property type="nucleotide sequence ID" value="NZ_CP041676.1"/>
</dbReference>
<gene>
    <name evidence="1" type="ORF">FOD75_05690</name>
</gene>
<dbReference type="AlphaFoldDB" id="A0A517D5T9"/>
<accession>A0A517D5T9</accession>
<sequence>MTEKGQGMAYELFGYHDTNGNDSEFIYTINKDDDIKIYYLSHRSDTDSYEPVTTVSRQAIVDYLNTHHYAQKTTQLGQNVVIEK</sequence>
<protein>
    <submittedName>
        <fullName evidence="1">Uncharacterized protein</fullName>
    </submittedName>
</protein>